<reference evidence="1" key="1">
    <citation type="journal article" date="2020" name="Stud. Mycol.">
        <title>101 Dothideomycetes genomes: a test case for predicting lifestyles and emergence of pathogens.</title>
        <authorList>
            <person name="Haridas S."/>
            <person name="Albert R."/>
            <person name="Binder M."/>
            <person name="Bloem J."/>
            <person name="Labutti K."/>
            <person name="Salamov A."/>
            <person name="Andreopoulos B."/>
            <person name="Baker S."/>
            <person name="Barry K."/>
            <person name="Bills G."/>
            <person name="Bluhm B."/>
            <person name="Cannon C."/>
            <person name="Castanera R."/>
            <person name="Culley D."/>
            <person name="Daum C."/>
            <person name="Ezra D."/>
            <person name="Gonzalez J."/>
            <person name="Henrissat B."/>
            <person name="Kuo A."/>
            <person name="Liang C."/>
            <person name="Lipzen A."/>
            <person name="Lutzoni F."/>
            <person name="Magnuson J."/>
            <person name="Mondo S."/>
            <person name="Nolan M."/>
            <person name="Ohm R."/>
            <person name="Pangilinan J."/>
            <person name="Park H.-J."/>
            <person name="Ramirez L."/>
            <person name="Alfaro M."/>
            <person name="Sun H."/>
            <person name="Tritt A."/>
            <person name="Yoshinaga Y."/>
            <person name="Zwiers L.-H."/>
            <person name="Turgeon B."/>
            <person name="Goodwin S."/>
            <person name="Spatafora J."/>
            <person name="Crous P."/>
            <person name="Grigoriev I."/>
        </authorList>
    </citation>
    <scope>NUCLEOTIDE SEQUENCE</scope>
    <source>
        <strain evidence="1">CBS 473.64</strain>
    </source>
</reference>
<gene>
    <name evidence="1" type="ORF">P280DRAFT_401405</name>
</gene>
<dbReference type="AlphaFoldDB" id="A0A6A6RZQ6"/>
<proteinExistence type="predicted"/>
<sequence length="99" mass="10414">MGLDNFKHPSVNTLPTKLKAAVKIGWYEGSAFFAIVGLLNYKWSQTGLVDLADKSMAGILVSLLFGAGQHYFRTGDKTTGSVLGLIGILQAIGAKGASV</sequence>
<evidence type="ECO:0000313" key="1">
    <source>
        <dbReference type="EMBL" id="KAF2640291.1"/>
    </source>
</evidence>
<keyword evidence="2" id="KW-1185">Reference proteome</keyword>
<name>A0A6A6RZQ6_9PLEO</name>
<accession>A0A6A6RZQ6</accession>
<dbReference type="OrthoDB" id="5399817at2759"/>
<organism evidence="1 2">
    <name type="scientific">Massarina eburnea CBS 473.64</name>
    <dbReference type="NCBI Taxonomy" id="1395130"/>
    <lineage>
        <taxon>Eukaryota</taxon>
        <taxon>Fungi</taxon>
        <taxon>Dikarya</taxon>
        <taxon>Ascomycota</taxon>
        <taxon>Pezizomycotina</taxon>
        <taxon>Dothideomycetes</taxon>
        <taxon>Pleosporomycetidae</taxon>
        <taxon>Pleosporales</taxon>
        <taxon>Massarineae</taxon>
        <taxon>Massarinaceae</taxon>
        <taxon>Massarina</taxon>
    </lineage>
</organism>
<dbReference type="Proteomes" id="UP000799753">
    <property type="component" value="Unassembled WGS sequence"/>
</dbReference>
<evidence type="ECO:0000313" key="2">
    <source>
        <dbReference type="Proteomes" id="UP000799753"/>
    </source>
</evidence>
<protein>
    <submittedName>
        <fullName evidence="1">Uncharacterized protein</fullName>
    </submittedName>
</protein>
<dbReference type="EMBL" id="MU006785">
    <property type="protein sequence ID" value="KAF2640291.1"/>
    <property type="molecule type" value="Genomic_DNA"/>
</dbReference>